<reference evidence="1" key="1">
    <citation type="submission" date="2014-11" db="EMBL/GenBank/DDBJ databases">
        <authorList>
            <person name="Amaro Gonzalez C."/>
        </authorList>
    </citation>
    <scope>NUCLEOTIDE SEQUENCE</scope>
</reference>
<evidence type="ECO:0000313" key="1">
    <source>
        <dbReference type="EMBL" id="JAH71302.1"/>
    </source>
</evidence>
<reference evidence="1" key="2">
    <citation type="journal article" date="2015" name="Fish Shellfish Immunol.">
        <title>Early steps in the European eel (Anguilla anguilla)-Vibrio vulnificus interaction in the gills: Role of the RtxA13 toxin.</title>
        <authorList>
            <person name="Callol A."/>
            <person name="Pajuelo D."/>
            <person name="Ebbesson L."/>
            <person name="Teles M."/>
            <person name="MacKenzie S."/>
            <person name="Amaro C."/>
        </authorList>
    </citation>
    <scope>NUCLEOTIDE SEQUENCE</scope>
</reference>
<dbReference type="AlphaFoldDB" id="A0A0E9UZU0"/>
<proteinExistence type="predicted"/>
<protein>
    <submittedName>
        <fullName evidence="1">Uncharacterized protein</fullName>
    </submittedName>
</protein>
<name>A0A0E9UZU0_ANGAN</name>
<accession>A0A0E9UZU0</accession>
<dbReference type="EMBL" id="GBXM01037275">
    <property type="protein sequence ID" value="JAH71302.1"/>
    <property type="molecule type" value="Transcribed_RNA"/>
</dbReference>
<organism evidence="1">
    <name type="scientific">Anguilla anguilla</name>
    <name type="common">European freshwater eel</name>
    <name type="synonym">Muraena anguilla</name>
    <dbReference type="NCBI Taxonomy" id="7936"/>
    <lineage>
        <taxon>Eukaryota</taxon>
        <taxon>Metazoa</taxon>
        <taxon>Chordata</taxon>
        <taxon>Craniata</taxon>
        <taxon>Vertebrata</taxon>
        <taxon>Euteleostomi</taxon>
        <taxon>Actinopterygii</taxon>
        <taxon>Neopterygii</taxon>
        <taxon>Teleostei</taxon>
        <taxon>Anguilliformes</taxon>
        <taxon>Anguillidae</taxon>
        <taxon>Anguilla</taxon>
    </lineage>
</organism>
<sequence length="34" mass="3951">MNVMYCPTVFSMVDYALHLTMHFNAKVAFERPDA</sequence>